<dbReference type="EC" id="3.1.3.48" evidence="2"/>
<sequence>MATRPPVSVLFVCLGNHCRSPSAQAVAEAMLHGRTFARFDSAGTGRSHVGSAPHPLAVAEGAHRGYRVDHRGRHVHPDDFTRFDLILAMDRANVDDLERMRGGVDMRQGHYRTVEPLQIQLLRRWDPFAMPGDEEAPDPWNQQVIAYREMFDLFERTMPALLNHLEWLHAEPEH</sequence>
<dbReference type="CDD" id="cd16343">
    <property type="entry name" value="LMWPTP"/>
    <property type="match status" value="1"/>
</dbReference>
<evidence type="ECO:0000256" key="2">
    <source>
        <dbReference type="ARBA" id="ARBA00013064"/>
    </source>
</evidence>
<keyword evidence="3" id="KW-0378">Hydrolase</keyword>
<evidence type="ECO:0000313" key="7">
    <source>
        <dbReference type="EMBL" id="CAB4742147.1"/>
    </source>
</evidence>
<evidence type="ECO:0000313" key="6">
    <source>
        <dbReference type="EMBL" id="CAB4365073.1"/>
    </source>
</evidence>
<dbReference type="SUPFAM" id="SSF52788">
    <property type="entry name" value="Phosphotyrosine protein phosphatases I"/>
    <property type="match status" value="1"/>
</dbReference>
<accession>A0A6J6ZDZ7</accession>
<dbReference type="InterPro" id="IPR050438">
    <property type="entry name" value="LMW_PTPase"/>
</dbReference>
<dbReference type="EMBL" id="CAFAAV010000089">
    <property type="protein sequence ID" value="CAB4819719.1"/>
    <property type="molecule type" value="Genomic_DNA"/>
</dbReference>
<gene>
    <name evidence="7" type="ORF">UFOPK2656_02973</name>
    <name evidence="8" type="ORF">UFOPK3099_01316</name>
    <name evidence="9" type="ORF">UFOPK3267_00957</name>
    <name evidence="10" type="ORF">UFOPK3931_00743</name>
    <name evidence="6" type="ORF">UFOPK4189_02829</name>
</gene>
<protein>
    <recommendedName>
        <fullName evidence="2">protein-tyrosine-phosphatase</fullName>
        <ecNumber evidence="2">3.1.3.48</ecNumber>
    </recommendedName>
</protein>
<dbReference type="InterPro" id="IPR023485">
    <property type="entry name" value="Ptyr_pPase"/>
</dbReference>
<evidence type="ECO:0000256" key="4">
    <source>
        <dbReference type="ARBA" id="ARBA00022912"/>
    </source>
</evidence>
<organism evidence="8">
    <name type="scientific">freshwater metagenome</name>
    <dbReference type="NCBI Taxonomy" id="449393"/>
    <lineage>
        <taxon>unclassified sequences</taxon>
        <taxon>metagenomes</taxon>
        <taxon>ecological metagenomes</taxon>
    </lineage>
</organism>
<proteinExistence type="inferred from homology"/>
<comment type="similarity">
    <text evidence="1">Belongs to the low molecular weight phosphotyrosine protein phosphatase family.</text>
</comment>
<dbReference type="InterPro" id="IPR036196">
    <property type="entry name" value="Ptyr_pPase_sf"/>
</dbReference>
<evidence type="ECO:0000313" key="9">
    <source>
        <dbReference type="EMBL" id="CAB4849608.1"/>
    </source>
</evidence>
<dbReference type="EMBL" id="CAESGF010000023">
    <property type="protein sequence ID" value="CAB4365073.1"/>
    <property type="molecule type" value="Genomic_DNA"/>
</dbReference>
<dbReference type="PANTHER" id="PTHR11717">
    <property type="entry name" value="LOW MOLECULAR WEIGHT PROTEIN TYROSINE PHOSPHATASE"/>
    <property type="match status" value="1"/>
</dbReference>
<dbReference type="EMBL" id="CAFBIY010000040">
    <property type="protein sequence ID" value="CAB4849608.1"/>
    <property type="molecule type" value="Genomic_DNA"/>
</dbReference>
<dbReference type="EMBL" id="CAEZYF010000027">
    <property type="protein sequence ID" value="CAB4742147.1"/>
    <property type="molecule type" value="Genomic_DNA"/>
</dbReference>
<dbReference type="PANTHER" id="PTHR11717:SF7">
    <property type="entry name" value="LOW MOLECULAR WEIGHT PHOSPHOTYROSINE PROTEIN PHOSPHATASE"/>
    <property type="match status" value="1"/>
</dbReference>
<dbReference type="SMART" id="SM00226">
    <property type="entry name" value="LMWPc"/>
    <property type="match status" value="1"/>
</dbReference>
<keyword evidence="4" id="KW-0904">Protein phosphatase</keyword>
<dbReference type="EMBL" id="CAFBOL010000012">
    <property type="protein sequence ID" value="CAB4980012.1"/>
    <property type="molecule type" value="Genomic_DNA"/>
</dbReference>
<feature type="domain" description="Phosphotyrosine protein phosphatase I" evidence="5">
    <location>
        <begin position="7"/>
        <end position="164"/>
    </location>
</feature>
<evidence type="ECO:0000256" key="1">
    <source>
        <dbReference type="ARBA" id="ARBA00011063"/>
    </source>
</evidence>
<dbReference type="AlphaFoldDB" id="A0A6J6ZDZ7"/>
<evidence type="ECO:0000313" key="8">
    <source>
        <dbReference type="EMBL" id="CAB4819719.1"/>
    </source>
</evidence>
<dbReference type="Pfam" id="PF01451">
    <property type="entry name" value="LMWPc"/>
    <property type="match status" value="1"/>
</dbReference>
<dbReference type="Gene3D" id="3.40.50.2300">
    <property type="match status" value="1"/>
</dbReference>
<dbReference type="GO" id="GO:0004725">
    <property type="term" value="F:protein tyrosine phosphatase activity"/>
    <property type="evidence" value="ECO:0007669"/>
    <property type="project" value="UniProtKB-EC"/>
</dbReference>
<evidence type="ECO:0000313" key="10">
    <source>
        <dbReference type="EMBL" id="CAB4980012.1"/>
    </source>
</evidence>
<dbReference type="PRINTS" id="PR00719">
    <property type="entry name" value="LMWPTPASE"/>
</dbReference>
<dbReference type="InterPro" id="IPR017867">
    <property type="entry name" value="Tyr_phospatase_low_mol_wt"/>
</dbReference>
<evidence type="ECO:0000256" key="3">
    <source>
        <dbReference type="ARBA" id="ARBA00022801"/>
    </source>
</evidence>
<name>A0A6J6ZDZ7_9ZZZZ</name>
<evidence type="ECO:0000259" key="5">
    <source>
        <dbReference type="SMART" id="SM00226"/>
    </source>
</evidence>
<reference evidence="8" key="1">
    <citation type="submission" date="2020-05" db="EMBL/GenBank/DDBJ databases">
        <authorList>
            <person name="Chiriac C."/>
            <person name="Salcher M."/>
            <person name="Ghai R."/>
            <person name="Kavagutti S V."/>
        </authorList>
    </citation>
    <scope>NUCLEOTIDE SEQUENCE</scope>
</reference>